<dbReference type="KEGG" id="sluc:116045433"/>
<evidence type="ECO:0000259" key="2">
    <source>
        <dbReference type="PROSITE" id="PS50003"/>
    </source>
</evidence>
<dbReference type="InterPro" id="IPR011993">
    <property type="entry name" value="PH-like_dom_sf"/>
</dbReference>
<reference evidence="3" key="2">
    <citation type="submission" date="2025-09" db="UniProtKB">
        <authorList>
            <consortium name="Ensembl"/>
        </authorList>
    </citation>
    <scope>IDENTIFICATION</scope>
</reference>
<reference evidence="3" key="1">
    <citation type="submission" date="2025-08" db="UniProtKB">
        <authorList>
            <consortium name="Ensembl"/>
        </authorList>
    </citation>
    <scope>IDENTIFICATION</scope>
</reference>
<dbReference type="InterPro" id="IPR001849">
    <property type="entry name" value="PH_domain"/>
</dbReference>
<gene>
    <name evidence="3" type="primary">LOC116045433</name>
</gene>
<dbReference type="Ensembl" id="ENSSLUT00000034622.1">
    <property type="protein sequence ID" value="ENSSLUP00000033571.1"/>
    <property type="gene ID" value="ENSSLUG00000014956.1"/>
</dbReference>
<name>A0A8C9Z2B3_SANLU</name>
<dbReference type="Pfam" id="PF00169">
    <property type="entry name" value="PH"/>
    <property type="match status" value="1"/>
</dbReference>
<dbReference type="PANTHER" id="PTHR12844:SF45">
    <property type="entry name" value="CNK3_IPCEF1 FUSION PROTEIN-RELATED"/>
    <property type="match status" value="1"/>
</dbReference>
<sequence length="342" mass="37902">MSRRRISVKDLGVLDCQGWLLRRKGGRSFLGSKWKRYWFVLKKSSLYWYTNEMAEKAEGFINLSGFTIQQATQCRKKHAMTASHPLVVTIFIAAESFTDMNKWISKLSEAAEPCELINAEECYSEGSDQDADECAATSCSLNCEQETVDSENGDVPQPLGESSPCTSTPPASPTGENRRRSTLEGGTLSRNRRGRRRVSSEGGERLSLLDPAGPDGASLPLIHVGGTEDEDVHEKPADEMECLYNDLKAASLSPIGQSSRRDFRASFVRRCQNDKVNEKLHLLRILQSTLKAKESELLALEQILTAPTLAAATYRKWRLSNAVMVQEIAQRNQAAGGAAELR</sequence>
<evidence type="ECO:0000256" key="1">
    <source>
        <dbReference type="SAM" id="MobiDB-lite"/>
    </source>
</evidence>
<proteinExistence type="predicted"/>
<dbReference type="InterPro" id="IPR051566">
    <property type="entry name" value="CNKSR"/>
</dbReference>
<dbReference type="SUPFAM" id="SSF50729">
    <property type="entry name" value="PH domain-like"/>
    <property type="match status" value="1"/>
</dbReference>
<dbReference type="AlphaFoldDB" id="A0A8C9Z2B3"/>
<dbReference type="SMART" id="SM00233">
    <property type="entry name" value="PH"/>
    <property type="match status" value="1"/>
</dbReference>
<dbReference type="Gene3D" id="2.30.29.30">
    <property type="entry name" value="Pleckstrin-homology domain (PH domain)/Phosphotyrosine-binding domain (PTB)"/>
    <property type="match status" value="1"/>
</dbReference>
<dbReference type="OrthoDB" id="74412at2759"/>
<dbReference type="PANTHER" id="PTHR12844">
    <property type="entry name" value="CONNECTOR ENCHANCER OF KINASE SUPPRESSOR OF RAS"/>
    <property type="match status" value="1"/>
</dbReference>
<dbReference type="Proteomes" id="UP000694568">
    <property type="component" value="Unplaced"/>
</dbReference>
<dbReference type="RefSeq" id="XP_031148943.1">
    <property type="nucleotide sequence ID" value="XM_031293083.1"/>
</dbReference>
<keyword evidence="4" id="KW-1185">Reference proteome</keyword>
<evidence type="ECO:0000313" key="4">
    <source>
        <dbReference type="Proteomes" id="UP000694568"/>
    </source>
</evidence>
<feature type="region of interest" description="Disordered" evidence="1">
    <location>
        <begin position="148"/>
        <end position="223"/>
    </location>
</feature>
<protein>
    <submittedName>
        <fullName evidence="3">Interactor protein for cytohesin exchange factors 1-like</fullName>
    </submittedName>
</protein>
<accession>A0A8C9Z2B3</accession>
<evidence type="ECO:0000313" key="3">
    <source>
        <dbReference type="Ensembl" id="ENSSLUP00000033571.1"/>
    </source>
</evidence>
<dbReference type="GeneTree" id="ENSGT00940000163429"/>
<dbReference type="GeneID" id="116045433"/>
<organism evidence="3 4">
    <name type="scientific">Sander lucioperca</name>
    <name type="common">Pike-perch</name>
    <name type="synonym">Perca lucioperca</name>
    <dbReference type="NCBI Taxonomy" id="283035"/>
    <lineage>
        <taxon>Eukaryota</taxon>
        <taxon>Metazoa</taxon>
        <taxon>Chordata</taxon>
        <taxon>Craniata</taxon>
        <taxon>Vertebrata</taxon>
        <taxon>Euteleostomi</taxon>
        <taxon>Actinopterygii</taxon>
        <taxon>Neopterygii</taxon>
        <taxon>Teleostei</taxon>
        <taxon>Neoteleostei</taxon>
        <taxon>Acanthomorphata</taxon>
        <taxon>Eupercaria</taxon>
        <taxon>Perciformes</taxon>
        <taxon>Percoidei</taxon>
        <taxon>Percidae</taxon>
        <taxon>Luciopercinae</taxon>
        <taxon>Sander</taxon>
    </lineage>
</organism>
<feature type="domain" description="PH" evidence="2">
    <location>
        <begin position="13"/>
        <end position="112"/>
    </location>
</feature>
<dbReference type="PROSITE" id="PS50003">
    <property type="entry name" value="PH_DOMAIN"/>
    <property type="match status" value="1"/>
</dbReference>